<accession>A0A5C3Q6Q4</accession>
<keyword evidence="3" id="KW-1185">Reference proteome</keyword>
<dbReference type="Proteomes" id="UP000305067">
    <property type="component" value="Unassembled WGS sequence"/>
</dbReference>
<name>A0A5C3Q6Q4_9AGAR</name>
<evidence type="ECO:0000313" key="2">
    <source>
        <dbReference type="EMBL" id="TFK97755.1"/>
    </source>
</evidence>
<dbReference type="SUPFAM" id="SSF82199">
    <property type="entry name" value="SET domain"/>
    <property type="match status" value="1"/>
</dbReference>
<dbReference type="EMBL" id="ML178845">
    <property type="protein sequence ID" value="TFK97755.1"/>
    <property type="molecule type" value="Genomic_DNA"/>
</dbReference>
<evidence type="ECO:0000313" key="3">
    <source>
        <dbReference type="Proteomes" id="UP000305067"/>
    </source>
</evidence>
<gene>
    <name evidence="2" type="ORF">BDV98DRAFT_574148</name>
</gene>
<reference evidence="2 3" key="1">
    <citation type="journal article" date="2019" name="Nat. Ecol. Evol.">
        <title>Megaphylogeny resolves global patterns of mushroom evolution.</title>
        <authorList>
            <person name="Varga T."/>
            <person name="Krizsan K."/>
            <person name="Foldi C."/>
            <person name="Dima B."/>
            <person name="Sanchez-Garcia M."/>
            <person name="Sanchez-Ramirez S."/>
            <person name="Szollosi G.J."/>
            <person name="Szarkandi J.G."/>
            <person name="Papp V."/>
            <person name="Albert L."/>
            <person name="Andreopoulos W."/>
            <person name="Angelini C."/>
            <person name="Antonin V."/>
            <person name="Barry K.W."/>
            <person name="Bougher N.L."/>
            <person name="Buchanan P."/>
            <person name="Buyck B."/>
            <person name="Bense V."/>
            <person name="Catcheside P."/>
            <person name="Chovatia M."/>
            <person name="Cooper J."/>
            <person name="Damon W."/>
            <person name="Desjardin D."/>
            <person name="Finy P."/>
            <person name="Geml J."/>
            <person name="Haridas S."/>
            <person name="Hughes K."/>
            <person name="Justo A."/>
            <person name="Karasinski D."/>
            <person name="Kautmanova I."/>
            <person name="Kiss B."/>
            <person name="Kocsube S."/>
            <person name="Kotiranta H."/>
            <person name="LaButti K.M."/>
            <person name="Lechner B.E."/>
            <person name="Liimatainen K."/>
            <person name="Lipzen A."/>
            <person name="Lukacs Z."/>
            <person name="Mihaltcheva S."/>
            <person name="Morgado L.N."/>
            <person name="Niskanen T."/>
            <person name="Noordeloos M.E."/>
            <person name="Ohm R.A."/>
            <person name="Ortiz-Santana B."/>
            <person name="Ovrebo C."/>
            <person name="Racz N."/>
            <person name="Riley R."/>
            <person name="Savchenko A."/>
            <person name="Shiryaev A."/>
            <person name="Soop K."/>
            <person name="Spirin V."/>
            <person name="Szebenyi C."/>
            <person name="Tomsovsky M."/>
            <person name="Tulloss R.E."/>
            <person name="Uehling J."/>
            <person name="Grigoriev I.V."/>
            <person name="Vagvolgyi C."/>
            <person name="Papp T."/>
            <person name="Martin F.M."/>
            <person name="Miettinen O."/>
            <person name="Hibbett D.S."/>
            <person name="Nagy L.G."/>
        </authorList>
    </citation>
    <scope>NUCLEOTIDE SEQUENCE [LARGE SCALE GENOMIC DNA]</scope>
    <source>
        <strain evidence="2 3">CBS 309.79</strain>
    </source>
</reference>
<dbReference type="AlphaFoldDB" id="A0A5C3Q6Q4"/>
<dbReference type="InterPro" id="IPR046341">
    <property type="entry name" value="SET_dom_sf"/>
</dbReference>
<feature type="region of interest" description="Disordered" evidence="1">
    <location>
        <begin position="1"/>
        <end position="24"/>
    </location>
</feature>
<dbReference type="OrthoDB" id="265717at2759"/>
<organism evidence="2 3">
    <name type="scientific">Pterulicium gracile</name>
    <dbReference type="NCBI Taxonomy" id="1884261"/>
    <lineage>
        <taxon>Eukaryota</taxon>
        <taxon>Fungi</taxon>
        <taxon>Dikarya</taxon>
        <taxon>Basidiomycota</taxon>
        <taxon>Agaricomycotina</taxon>
        <taxon>Agaricomycetes</taxon>
        <taxon>Agaricomycetidae</taxon>
        <taxon>Agaricales</taxon>
        <taxon>Pleurotineae</taxon>
        <taxon>Pterulaceae</taxon>
        <taxon>Pterulicium</taxon>
    </lineage>
</organism>
<sequence>MNLTERREGYQLNNAGFSVDPREGQRVKKEDLEEHIMTTLSETGPLPAGGTSKCFLERYVKQVILDTPNFPANLAIPPLAPKAYRVGSIPGKGIGALATRDIKRGELVMAERPLIACCRSAPVSILSYPVITSWKISRSCICRRRRRCSRSSSVVCHLRTHGGFTRCILPVRRTAVGLF</sequence>
<protein>
    <submittedName>
        <fullName evidence="2">Uncharacterized protein</fullName>
    </submittedName>
</protein>
<proteinExistence type="predicted"/>
<evidence type="ECO:0000256" key="1">
    <source>
        <dbReference type="SAM" id="MobiDB-lite"/>
    </source>
</evidence>
<dbReference type="STRING" id="1884261.A0A5C3Q6Q4"/>